<keyword evidence="1" id="KW-0812">Transmembrane</keyword>
<keyword evidence="3" id="KW-1185">Reference proteome</keyword>
<gene>
    <name evidence="2" type="ORF">IBJ83_01765</name>
</gene>
<feature type="transmembrane region" description="Helical" evidence="1">
    <location>
        <begin position="155"/>
        <end position="175"/>
    </location>
</feature>
<proteinExistence type="predicted"/>
<sequence length="202" mass="22558">MNREEYLKELSKYLKKLPKKDYEDTMNYFEEYFDEVSVEKEQDLIRELGSPSVAASEILSKMLNENISKNESKKKIFKESKMSRTFLIGVLCLLAAPIGVPLTLAGIVLIFTFFMVCVTILFATFMLVFAGALVTIKLFVIGVITTFSSSISGGLIFLGSALIVLAITGLLYILGNGSIKFFINLSKKLISFVSRKRGKCDE</sequence>
<evidence type="ECO:0000313" key="2">
    <source>
        <dbReference type="EMBL" id="MBK1468043.1"/>
    </source>
</evidence>
<evidence type="ECO:0000256" key="1">
    <source>
        <dbReference type="SAM" id="Phobius"/>
    </source>
</evidence>
<name>A0ABS1C7G4_9FIRM</name>
<accession>A0ABS1C7G4</accession>
<organism evidence="2 3">
    <name type="scientific">Parvimonas parva</name>
    <dbReference type="NCBI Taxonomy" id="2769485"/>
    <lineage>
        <taxon>Bacteria</taxon>
        <taxon>Bacillati</taxon>
        <taxon>Bacillota</taxon>
        <taxon>Tissierellia</taxon>
        <taxon>Tissierellales</taxon>
        <taxon>Peptoniphilaceae</taxon>
        <taxon>Parvimonas</taxon>
    </lineage>
</organism>
<protein>
    <submittedName>
        <fullName evidence="2">DUF1700 domain-containing protein</fullName>
    </submittedName>
</protein>
<comment type="caution">
    <text evidence="2">The sequence shown here is derived from an EMBL/GenBank/DDBJ whole genome shotgun (WGS) entry which is preliminary data.</text>
</comment>
<evidence type="ECO:0000313" key="3">
    <source>
        <dbReference type="Proteomes" id="UP000823123"/>
    </source>
</evidence>
<keyword evidence="1" id="KW-1133">Transmembrane helix</keyword>
<dbReference type="EMBL" id="JACVDA010000004">
    <property type="protein sequence ID" value="MBK1468043.1"/>
    <property type="molecule type" value="Genomic_DNA"/>
</dbReference>
<feature type="transmembrane region" description="Helical" evidence="1">
    <location>
        <begin position="120"/>
        <end position="143"/>
    </location>
</feature>
<dbReference type="Pfam" id="PF22564">
    <property type="entry name" value="HAAS"/>
    <property type="match status" value="1"/>
</dbReference>
<dbReference type="Proteomes" id="UP000823123">
    <property type="component" value="Unassembled WGS sequence"/>
</dbReference>
<reference evidence="2 3" key="1">
    <citation type="submission" date="2020-09" db="EMBL/GenBank/DDBJ databases">
        <title>Parvimonas S3374 sp. nov.</title>
        <authorList>
            <person name="Buhl M."/>
        </authorList>
    </citation>
    <scope>NUCLEOTIDE SEQUENCE [LARGE SCALE GENOMIC DNA]</scope>
    <source>
        <strain evidence="2 3">S3374</strain>
    </source>
</reference>
<feature type="transmembrane region" description="Helical" evidence="1">
    <location>
        <begin position="85"/>
        <end position="114"/>
    </location>
</feature>
<dbReference type="RefSeq" id="WP_201275107.1">
    <property type="nucleotide sequence ID" value="NZ_JACVDA010000004.1"/>
</dbReference>
<keyword evidence="1" id="KW-0472">Membrane</keyword>